<organism evidence="1 2">
    <name type="scientific">Jiangella alkaliphila</name>
    <dbReference type="NCBI Taxonomy" id="419479"/>
    <lineage>
        <taxon>Bacteria</taxon>
        <taxon>Bacillati</taxon>
        <taxon>Actinomycetota</taxon>
        <taxon>Actinomycetes</taxon>
        <taxon>Jiangellales</taxon>
        <taxon>Jiangellaceae</taxon>
        <taxon>Jiangella</taxon>
    </lineage>
</organism>
<dbReference type="RefSeq" id="WP_046773084.1">
    <property type="nucleotide sequence ID" value="NZ_LBMC01000102.1"/>
</dbReference>
<proteinExistence type="predicted"/>
<reference evidence="2" key="1">
    <citation type="submission" date="2016-10" db="EMBL/GenBank/DDBJ databases">
        <authorList>
            <person name="Varghese N."/>
            <person name="Submissions S."/>
        </authorList>
    </citation>
    <scope>NUCLEOTIDE SEQUENCE [LARGE SCALE GENOMIC DNA]</scope>
    <source>
        <strain evidence="2">DSM 45079</strain>
    </source>
</reference>
<dbReference type="Proteomes" id="UP000182977">
    <property type="component" value="Chromosome I"/>
</dbReference>
<evidence type="ECO:0000313" key="2">
    <source>
        <dbReference type="Proteomes" id="UP000182977"/>
    </source>
</evidence>
<dbReference type="AlphaFoldDB" id="A0A1H2LFI7"/>
<keyword evidence="2" id="KW-1185">Reference proteome</keyword>
<accession>A0A1H2LFI7</accession>
<dbReference type="OrthoDB" id="3473309at2"/>
<evidence type="ECO:0000313" key="1">
    <source>
        <dbReference type="EMBL" id="SDU79495.1"/>
    </source>
</evidence>
<sequence length="174" mass="19495">MSRVTVYRYRDNQSAVAEGWFSPDRAEAIVEANPMTAQRYADLQRQGGSARGVIETLYRTEGGQWVHKVAWQTDERGRWVGERDASPLAPPRYRFLIDEEALDWLNSNGHSDRAEQFFGDLPAEQGPGRPEIGGRVQVRLGDLLPSVDVFAEKQGCSRAEAVRRLVATGLGQHQ</sequence>
<name>A0A1H2LFI7_9ACTN</name>
<protein>
    <submittedName>
        <fullName evidence="1">Uncharacterized protein</fullName>
    </submittedName>
</protein>
<dbReference type="EMBL" id="LT629791">
    <property type="protein sequence ID" value="SDU79495.1"/>
    <property type="molecule type" value="Genomic_DNA"/>
</dbReference>
<gene>
    <name evidence="1" type="ORF">SAMN04488563_6010</name>
</gene>